<accession>A0A0E1W2U2</accession>
<dbReference type="Proteomes" id="UP000001812">
    <property type="component" value="Chromosome I"/>
</dbReference>
<reference evidence="2" key="1">
    <citation type="submission" date="2007-08" db="EMBL/GenBank/DDBJ databases">
        <title>Annotation of Burkholderia pseudomallei 1710a.</title>
        <authorList>
            <person name="Harkins D.M."/>
            <person name="DeShazer D."/>
            <person name="Woods D.E."/>
            <person name="Brinkac L.M."/>
            <person name="Brown K.A."/>
            <person name="Hung G.C."/>
            <person name="Tuanyok A."/>
            <person name="Zhang B."/>
            <person name="Nierman W.C."/>
        </authorList>
    </citation>
    <scope>NUCLEOTIDE SEQUENCE [LARGE SCALE GENOMIC DNA]</scope>
    <source>
        <strain evidence="2">1710a</strain>
    </source>
</reference>
<reference evidence="1 2" key="2">
    <citation type="submission" date="2009-05" db="EMBL/GenBank/DDBJ databases">
        <authorList>
            <person name="Harkins D.M."/>
            <person name="DeShazer D."/>
            <person name="Woods D.E."/>
            <person name="Brinkac L.M."/>
            <person name="Brown K.A."/>
            <person name="Hung G.C."/>
            <person name="Tuanyok A."/>
            <person name="Zhang B."/>
            <person name="Nierman W.C."/>
        </authorList>
    </citation>
    <scope>NUCLEOTIDE SEQUENCE [LARGE SCALE GENOMIC DNA]</scope>
    <source>
        <strain evidence="1 2">1710a</strain>
    </source>
</reference>
<sequence>MRPAHVLSTGNTCAAKSADRSLKPESAYARIKNVDKTHISL</sequence>
<evidence type="ECO:0000313" key="1">
    <source>
        <dbReference type="EMBL" id="EET06744.1"/>
    </source>
</evidence>
<dbReference type="EMBL" id="CM000832">
    <property type="protein sequence ID" value="EET06744.1"/>
    <property type="molecule type" value="Genomic_DNA"/>
</dbReference>
<evidence type="ECO:0000313" key="2">
    <source>
        <dbReference type="Proteomes" id="UP000001812"/>
    </source>
</evidence>
<organism evidence="1 2">
    <name type="scientific">Burkholderia pseudomallei 1710a</name>
    <dbReference type="NCBI Taxonomy" id="320371"/>
    <lineage>
        <taxon>Bacteria</taxon>
        <taxon>Pseudomonadati</taxon>
        <taxon>Pseudomonadota</taxon>
        <taxon>Betaproteobacteria</taxon>
        <taxon>Burkholderiales</taxon>
        <taxon>Burkholderiaceae</taxon>
        <taxon>Burkholderia</taxon>
        <taxon>pseudomallei group</taxon>
    </lineage>
</organism>
<proteinExistence type="predicted"/>
<protein>
    <submittedName>
        <fullName evidence="1">Uncharacterized protein</fullName>
    </submittedName>
</protein>
<dbReference type="HOGENOM" id="CLU_3266901_0_0_4"/>
<name>A0A0E1W2U2_BURPE</name>
<dbReference type="AlphaFoldDB" id="A0A0E1W2U2"/>
<gene>
    <name evidence="1" type="ORF">BURPS1710A_2746</name>
</gene>